<dbReference type="PRINTS" id="PR00069">
    <property type="entry name" value="ALDKETRDTASE"/>
</dbReference>
<keyword evidence="9" id="KW-1185">Reference proteome</keyword>
<evidence type="ECO:0000256" key="6">
    <source>
        <dbReference type="PIRSR" id="PIRSR000097-3"/>
    </source>
</evidence>
<dbReference type="Pfam" id="PF00248">
    <property type="entry name" value="Aldo_ket_red"/>
    <property type="match status" value="1"/>
</dbReference>
<evidence type="ECO:0000256" key="1">
    <source>
        <dbReference type="ARBA" id="ARBA00007905"/>
    </source>
</evidence>
<feature type="site" description="Lowers pKa of active site Tyr" evidence="6">
    <location>
        <position position="66"/>
    </location>
</feature>
<name>A0A9P4NPI7_9PEZI</name>
<keyword evidence="2" id="KW-0521">NADP</keyword>
<evidence type="ECO:0000259" key="7">
    <source>
        <dbReference type="Pfam" id="PF00248"/>
    </source>
</evidence>
<dbReference type="AlphaFoldDB" id="A0A9P4NPI7"/>
<reference evidence="8" key="1">
    <citation type="journal article" date="2020" name="Stud. Mycol.">
        <title>101 Dothideomycetes genomes: a test case for predicting lifestyles and emergence of pathogens.</title>
        <authorList>
            <person name="Haridas S."/>
            <person name="Albert R."/>
            <person name="Binder M."/>
            <person name="Bloem J."/>
            <person name="Labutti K."/>
            <person name="Salamov A."/>
            <person name="Andreopoulos B."/>
            <person name="Baker S."/>
            <person name="Barry K."/>
            <person name="Bills G."/>
            <person name="Bluhm B."/>
            <person name="Cannon C."/>
            <person name="Castanera R."/>
            <person name="Culley D."/>
            <person name="Daum C."/>
            <person name="Ezra D."/>
            <person name="Gonzalez J."/>
            <person name="Henrissat B."/>
            <person name="Kuo A."/>
            <person name="Liang C."/>
            <person name="Lipzen A."/>
            <person name="Lutzoni F."/>
            <person name="Magnuson J."/>
            <person name="Mondo S."/>
            <person name="Nolan M."/>
            <person name="Ohm R."/>
            <person name="Pangilinan J."/>
            <person name="Park H.-J."/>
            <person name="Ramirez L."/>
            <person name="Alfaro M."/>
            <person name="Sun H."/>
            <person name="Tritt A."/>
            <person name="Yoshinaga Y."/>
            <person name="Zwiers L.-H."/>
            <person name="Turgeon B."/>
            <person name="Goodwin S."/>
            <person name="Spatafora J."/>
            <person name="Crous P."/>
            <person name="Grigoriev I."/>
        </authorList>
    </citation>
    <scope>NUCLEOTIDE SEQUENCE</scope>
    <source>
        <strain evidence="8">CBS 130266</strain>
    </source>
</reference>
<evidence type="ECO:0000256" key="4">
    <source>
        <dbReference type="PIRSR" id="PIRSR000097-1"/>
    </source>
</evidence>
<sequence length="310" mass="34787">PMLGFGTWMLNDGKNCTEAVAQAVQAGYRHFGGAIAYQNQVCVRNGLREGMKRTGLRRSDLWVTSKIWSTRHGDQVPIGMETNLEQLGLDYPDLTLMPFPIGTVHNFSEYDYVSTWKEMEKLVAPGNAAVKGKPRFIGIFKFKVTQLEDHRVAANHFDRFIKLKLTPYLQQNSFVALHKQHNITLTAYAPLADTNPAYRREGGMTGGRYSRPDRPPPILQNPVIVAIGKARDCTPAQVTLAWNMKRGIPVHPRAARVDHIKENFEAYKCALTEEDMQKIVALDIKFRMWNPCPEVLGSPCFVGQEGGSGD</sequence>
<dbReference type="SUPFAM" id="SSF51430">
    <property type="entry name" value="NAD(P)-linked oxidoreductase"/>
    <property type="match status" value="1"/>
</dbReference>
<dbReference type="PANTHER" id="PTHR43827">
    <property type="entry name" value="2,5-DIKETO-D-GLUCONIC ACID REDUCTASE"/>
    <property type="match status" value="1"/>
</dbReference>
<dbReference type="InterPro" id="IPR020471">
    <property type="entry name" value="AKR"/>
</dbReference>
<organism evidence="8 9">
    <name type="scientific">Tothia fuscella</name>
    <dbReference type="NCBI Taxonomy" id="1048955"/>
    <lineage>
        <taxon>Eukaryota</taxon>
        <taxon>Fungi</taxon>
        <taxon>Dikarya</taxon>
        <taxon>Ascomycota</taxon>
        <taxon>Pezizomycotina</taxon>
        <taxon>Dothideomycetes</taxon>
        <taxon>Pleosporomycetidae</taxon>
        <taxon>Venturiales</taxon>
        <taxon>Cylindrosympodiaceae</taxon>
        <taxon>Tothia</taxon>
    </lineage>
</organism>
<dbReference type="GO" id="GO:0016616">
    <property type="term" value="F:oxidoreductase activity, acting on the CH-OH group of donors, NAD or NADP as acceptor"/>
    <property type="evidence" value="ECO:0007669"/>
    <property type="project" value="UniProtKB-ARBA"/>
</dbReference>
<accession>A0A9P4NPI7</accession>
<evidence type="ECO:0000313" key="9">
    <source>
        <dbReference type="Proteomes" id="UP000800235"/>
    </source>
</evidence>
<feature type="domain" description="NADP-dependent oxidoreductase" evidence="7">
    <location>
        <begin position="3"/>
        <end position="283"/>
    </location>
</feature>
<evidence type="ECO:0000256" key="2">
    <source>
        <dbReference type="ARBA" id="ARBA00022857"/>
    </source>
</evidence>
<evidence type="ECO:0000256" key="3">
    <source>
        <dbReference type="ARBA" id="ARBA00023002"/>
    </source>
</evidence>
<dbReference type="EMBL" id="MU007048">
    <property type="protein sequence ID" value="KAF2429297.1"/>
    <property type="molecule type" value="Genomic_DNA"/>
</dbReference>
<dbReference type="Gene3D" id="3.20.20.100">
    <property type="entry name" value="NADP-dependent oxidoreductase domain"/>
    <property type="match status" value="1"/>
</dbReference>
<gene>
    <name evidence="8" type="ORF">EJ08DRAFT_591102</name>
</gene>
<feature type="active site" description="Proton donor" evidence="4">
    <location>
        <position position="37"/>
    </location>
</feature>
<feature type="binding site" evidence="5">
    <location>
        <position position="105"/>
    </location>
    <ligand>
        <name>substrate</name>
    </ligand>
</feature>
<evidence type="ECO:0000313" key="8">
    <source>
        <dbReference type="EMBL" id="KAF2429297.1"/>
    </source>
</evidence>
<protein>
    <submittedName>
        <fullName evidence="8">Aldo/keto reductase</fullName>
    </submittedName>
</protein>
<dbReference type="OrthoDB" id="416253at2759"/>
<dbReference type="InterPro" id="IPR023210">
    <property type="entry name" value="NADP_OxRdtase_dom"/>
</dbReference>
<keyword evidence="3" id="KW-0560">Oxidoreductase</keyword>
<comment type="caution">
    <text evidence="8">The sequence shown here is derived from an EMBL/GenBank/DDBJ whole genome shotgun (WGS) entry which is preliminary data.</text>
</comment>
<comment type="similarity">
    <text evidence="1">Belongs to the aldo/keto reductase family.</text>
</comment>
<feature type="non-terminal residue" evidence="8">
    <location>
        <position position="1"/>
    </location>
</feature>
<dbReference type="CDD" id="cd19071">
    <property type="entry name" value="AKR_AKR1-5-like"/>
    <property type="match status" value="1"/>
</dbReference>
<evidence type="ECO:0000256" key="5">
    <source>
        <dbReference type="PIRSR" id="PIRSR000097-2"/>
    </source>
</evidence>
<dbReference type="Proteomes" id="UP000800235">
    <property type="component" value="Unassembled WGS sequence"/>
</dbReference>
<dbReference type="PIRSF" id="PIRSF000097">
    <property type="entry name" value="AKR"/>
    <property type="match status" value="1"/>
</dbReference>
<dbReference type="InterPro" id="IPR036812">
    <property type="entry name" value="NAD(P)_OxRdtase_dom_sf"/>
</dbReference>
<dbReference type="PANTHER" id="PTHR43827:SF3">
    <property type="entry name" value="NADP-DEPENDENT OXIDOREDUCTASE DOMAIN-CONTAINING PROTEIN"/>
    <property type="match status" value="1"/>
</dbReference>
<proteinExistence type="inferred from homology"/>